<gene>
    <name evidence="11" type="ORF">IAC95_00870</name>
</gene>
<dbReference type="GO" id="GO:0008865">
    <property type="term" value="F:fructokinase activity"/>
    <property type="evidence" value="ECO:0007669"/>
    <property type="project" value="TreeGrafter"/>
</dbReference>
<dbReference type="Pfam" id="PF03727">
    <property type="entry name" value="Hexokinase_2"/>
    <property type="match status" value="1"/>
</dbReference>
<dbReference type="InterPro" id="IPR036397">
    <property type="entry name" value="RNaseH_sf"/>
</dbReference>
<comment type="catalytic activity">
    <reaction evidence="9">
        <text>D-fructose + ATP = D-fructose 6-phosphate + ADP + H(+)</text>
        <dbReference type="Rhea" id="RHEA:16125"/>
        <dbReference type="ChEBI" id="CHEBI:15378"/>
        <dbReference type="ChEBI" id="CHEBI:30616"/>
        <dbReference type="ChEBI" id="CHEBI:37721"/>
        <dbReference type="ChEBI" id="CHEBI:61527"/>
        <dbReference type="ChEBI" id="CHEBI:456216"/>
        <dbReference type="EC" id="2.7.1.1"/>
    </reaction>
    <physiologicalReaction direction="left-to-right" evidence="9">
        <dbReference type="Rhea" id="RHEA:16126"/>
    </physiologicalReaction>
</comment>
<dbReference type="GO" id="GO:0005524">
    <property type="term" value="F:ATP binding"/>
    <property type="evidence" value="ECO:0007669"/>
    <property type="project" value="UniProtKB-KW"/>
</dbReference>
<dbReference type="PRINTS" id="PR00475">
    <property type="entry name" value="HEXOKINASE"/>
</dbReference>
<dbReference type="Gene3D" id="3.30.420.10">
    <property type="entry name" value="Ribonuclease H-like superfamily/Ribonuclease H"/>
    <property type="match status" value="1"/>
</dbReference>
<dbReference type="SMART" id="SM00479">
    <property type="entry name" value="EXOIII"/>
    <property type="match status" value="1"/>
</dbReference>
<accession>A0A9D1E380</accession>
<evidence type="ECO:0000313" key="11">
    <source>
        <dbReference type="EMBL" id="HIR65431.1"/>
    </source>
</evidence>
<comment type="pathway">
    <text evidence="2">Carbohydrate metabolism.</text>
</comment>
<dbReference type="GO" id="GO:0004527">
    <property type="term" value="F:exonuclease activity"/>
    <property type="evidence" value="ECO:0007669"/>
    <property type="project" value="UniProtKB-ARBA"/>
</dbReference>
<comment type="caution">
    <text evidence="11">The sequence shown here is derived from an EMBL/GenBank/DDBJ whole genome shotgun (WGS) entry which is preliminary data.</text>
</comment>
<dbReference type="GO" id="GO:0001678">
    <property type="term" value="P:intracellular glucose homeostasis"/>
    <property type="evidence" value="ECO:0007669"/>
    <property type="project" value="InterPro"/>
</dbReference>
<evidence type="ECO:0000256" key="9">
    <source>
        <dbReference type="ARBA" id="ARBA00047905"/>
    </source>
</evidence>
<dbReference type="PANTHER" id="PTHR19443">
    <property type="entry name" value="HEXOKINASE"/>
    <property type="match status" value="1"/>
</dbReference>
<dbReference type="PANTHER" id="PTHR19443:SF16">
    <property type="entry name" value="HEXOKINASE TYPE 1-RELATED"/>
    <property type="match status" value="1"/>
</dbReference>
<keyword evidence="8" id="KW-0324">Glycolysis</keyword>
<reference evidence="11" key="1">
    <citation type="submission" date="2020-10" db="EMBL/GenBank/DDBJ databases">
        <authorList>
            <person name="Gilroy R."/>
        </authorList>
    </citation>
    <scope>NUCLEOTIDE SEQUENCE</scope>
    <source>
        <strain evidence="11">CHK121-14286</strain>
    </source>
</reference>
<dbReference type="InterPro" id="IPR022673">
    <property type="entry name" value="Hexokinase_C"/>
</dbReference>
<dbReference type="PROSITE" id="PS51748">
    <property type="entry name" value="HEXOKINASE_2"/>
    <property type="match status" value="1"/>
</dbReference>
<keyword evidence="4" id="KW-0808">Transferase</keyword>
<feature type="domain" description="Exonuclease" evidence="10">
    <location>
        <begin position="2"/>
        <end position="174"/>
    </location>
</feature>
<dbReference type="GO" id="GO:0005536">
    <property type="term" value="F:D-glucose binding"/>
    <property type="evidence" value="ECO:0007669"/>
    <property type="project" value="InterPro"/>
</dbReference>
<dbReference type="InterPro" id="IPR022672">
    <property type="entry name" value="Hexokinase_N"/>
</dbReference>
<dbReference type="AlphaFoldDB" id="A0A9D1E380"/>
<dbReference type="Gene3D" id="3.40.367.20">
    <property type="match status" value="1"/>
</dbReference>
<evidence type="ECO:0000256" key="2">
    <source>
        <dbReference type="ARBA" id="ARBA00005007"/>
    </source>
</evidence>
<evidence type="ECO:0000256" key="5">
    <source>
        <dbReference type="ARBA" id="ARBA00022741"/>
    </source>
</evidence>
<comment type="similarity">
    <text evidence="3">Belongs to the hexokinase family.</text>
</comment>
<dbReference type="InterPro" id="IPR013520">
    <property type="entry name" value="Ribonucl_H"/>
</dbReference>
<dbReference type="GO" id="GO:0006096">
    <property type="term" value="P:glycolytic process"/>
    <property type="evidence" value="ECO:0007669"/>
    <property type="project" value="UniProtKB-KW"/>
</dbReference>
<keyword evidence="6" id="KW-0418">Kinase</keyword>
<evidence type="ECO:0000259" key="10">
    <source>
        <dbReference type="SMART" id="SM00479"/>
    </source>
</evidence>
<dbReference type="CDD" id="cd24000">
    <property type="entry name" value="ASKHA_NBD_HK"/>
    <property type="match status" value="1"/>
</dbReference>
<evidence type="ECO:0000256" key="8">
    <source>
        <dbReference type="ARBA" id="ARBA00023152"/>
    </source>
</evidence>
<keyword evidence="5" id="KW-0547">Nucleotide-binding</keyword>
<dbReference type="InterPro" id="IPR043129">
    <property type="entry name" value="ATPase_NBD"/>
</dbReference>
<evidence type="ECO:0000256" key="1">
    <source>
        <dbReference type="ARBA" id="ARBA00004921"/>
    </source>
</evidence>
<evidence type="ECO:0000256" key="7">
    <source>
        <dbReference type="ARBA" id="ARBA00022840"/>
    </source>
</evidence>
<dbReference type="Proteomes" id="UP000824200">
    <property type="component" value="Unassembled WGS sequence"/>
</dbReference>
<evidence type="ECO:0000256" key="4">
    <source>
        <dbReference type="ARBA" id="ARBA00022679"/>
    </source>
</evidence>
<sequence>MNYLAFDIEAANGYKPDSICSVGIVVADENFNILYKTNIWVNPKTAYNLNGTRKNVGIDLHLDKKLLNSSPDFAHVYQNIRDFLTNPQYIVMGHAVDADVRMLNAACKRYRLPSINFRFICTQLLYKLYKGEKDVKALSKIAAELGITYHEHNSEDDAWMSLQTLKYLVGESNLSVEQLLQKYRVRIGSNENFQLVRPVSLEGQVSKKHLTQQAVEKIKAFAQTVPSEGKSLHGKVFCLARSLELSDSEQLYSVLKKIFSNGGRYSSKLAKGNVYLKNSFSSEQDIMRERRVAEMAATDDIAIQTVEEFLQGDCMKNKALEFLKVHKQTAEEVNEQEQIKLFVDDMHKGLCQKGQTIPMIPTYLCNIDRSKIKFGKRILIDAGGTNFRSAVGSFDQNGKAVIEKLRKTTMPASGGEVLSKQQFYDRIAQNIAYLCDDGDDVGFCFSYPVNMASDMDGEVVSFSKEVKAPEVIGTKVGAETLASLAKYSDKPRKIVILNDTVATLLGGMATSHEKFSTYLGYIYGTGTNICCIVATDKITKVEGLPKGKMLVNMECGGYDKFPMGDFDKAAIHRTDLPNSQLYEKMTSGKYLAEIIQEALCVALKEGYIESAVGAFGLKDVSQFLTEDDGAIYHMLSEKDREFAREVCRQLIKRAAKLGAITNAATASVTCTDKSLPVAVVAEGTTFNRLVGYRNWFEKYLGEYLSHFGITYKIVQGEELNLVGTLMATMVL</sequence>
<reference evidence="11" key="2">
    <citation type="journal article" date="2021" name="PeerJ">
        <title>Extensive microbial diversity within the chicken gut microbiome revealed by metagenomics and culture.</title>
        <authorList>
            <person name="Gilroy R."/>
            <person name="Ravi A."/>
            <person name="Getino M."/>
            <person name="Pursley I."/>
            <person name="Horton D.L."/>
            <person name="Alikhan N.F."/>
            <person name="Baker D."/>
            <person name="Gharbi K."/>
            <person name="Hall N."/>
            <person name="Watson M."/>
            <person name="Adriaenssens E.M."/>
            <person name="Foster-Nyarko E."/>
            <person name="Jarju S."/>
            <person name="Secka A."/>
            <person name="Antonio M."/>
            <person name="Oren A."/>
            <person name="Chaudhuri R.R."/>
            <person name="La Ragione R."/>
            <person name="Hildebrand F."/>
            <person name="Pallen M.J."/>
        </authorList>
    </citation>
    <scope>NUCLEOTIDE SEQUENCE</scope>
    <source>
        <strain evidence="11">CHK121-14286</strain>
    </source>
</reference>
<evidence type="ECO:0000256" key="6">
    <source>
        <dbReference type="ARBA" id="ARBA00022777"/>
    </source>
</evidence>
<keyword evidence="7" id="KW-0067">ATP-binding</keyword>
<dbReference type="GO" id="GO:0006259">
    <property type="term" value="P:DNA metabolic process"/>
    <property type="evidence" value="ECO:0007669"/>
    <property type="project" value="UniProtKB-ARBA"/>
</dbReference>
<evidence type="ECO:0000313" key="12">
    <source>
        <dbReference type="Proteomes" id="UP000824200"/>
    </source>
</evidence>
<organism evidence="11 12">
    <name type="scientific">Candidatus Fimimonas gallinarum</name>
    <dbReference type="NCBI Taxonomy" id="2840821"/>
    <lineage>
        <taxon>Bacteria</taxon>
        <taxon>Pseudomonadati</taxon>
        <taxon>Myxococcota</taxon>
        <taxon>Myxococcia</taxon>
        <taxon>Myxococcales</taxon>
        <taxon>Cystobacterineae</taxon>
        <taxon>Myxococcaceae</taxon>
        <taxon>Myxococcaceae incertae sedis</taxon>
        <taxon>Candidatus Fimimonas</taxon>
    </lineage>
</organism>
<dbReference type="EMBL" id="DVHL01000009">
    <property type="protein sequence ID" value="HIR65431.1"/>
    <property type="molecule type" value="Genomic_DNA"/>
</dbReference>
<evidence type="ECO:0000256" key="3">
    <source>
        <dbReference type="ARBA" id="ARBA00009225"/>
    </source>
</evidence>
<dbReference type="InterPro" id="IPR012337">
    <property type="entry name" value="RNaseH-like_sf"/>
</dbReference>
<dbReference type="GO" id="GO:0006006">
    <property type="term" value="P:glucose metabolic process"/>
    <property type="evidence" value="ECO:0007669"/>
    <property type="project" value="TreeGrafter"/>
</dbReference>
<comment type="pathway">
    <text evidence="1">Carbohydrate degradation.</text>
</comment>
<dbReference type="GO" id="GO:0003676">
    <property type="term" value="F:nucleic acid binding"/>
    <property type="evidence" value="ECO:0007669"/>
    <property type="project" value="InterPro"/>
</dbReference>
<name>A0A9D1E380_9BACT</name>
<dbReference type="SUPFAM" id="SSF53067">
    <property type="entry name" value="Actin-like ATPase domain"/>
    <property type="match status" value="2"/>
</dbReference>
<dbReference type="SUPFAM" id="SSF53098">
    <property type="entry name" value="Ribonuclease H-like"/>
    <property type="match status" value="1"/>
</dbReference>
<protein>
    <recommendedName>
        <fullName evidence="10">Exonuclease domain-containing protein</fullName>
    </recommendedName>
</protein>
<dbReference type="Pfam" id="PF00349">
    <property type="entry name" value="Hexokinase_1"/>
    <property type="match status" value="1"/>
</dbReference>
<dbReference type="GO" id="GO:0004340">
    <property type="term" value="F:glucokinase activity"/>
    <property type="evidence" value="ECO:0007669"/>
    <property type="project" value="TreeGrafter"/>
</dbReference>
<dbReference type="Gene3D" id="3.30.420.40">
    <property type="match status" value="1"/>
</dbReference>
<dbReference type="InterPro" id="IPR001312">
    <property type="entry name" value="Hexokinase"/>
</dbReference>
<proteinExistence type="inferred from homology"/>